<dbReference type="SUPFAM" id="SSF49313">
    <property type="entry name" value="Cadherin-like"/>
    <property type="match status" value="2"/>
</dbReference>
<evidence type="ECO:0000313" key="13">
    <source>
        <dbReference type="Proteomes" id="UP000230233"/>
    </source>
</evidence>
<keyword evidence="5" id="KW-0130">Cell adhesion</keyword>
<proteinExistence type="predicted"/>
<dbReference type="InterPro" id="IPR015919">
    <property type="entry name" value="Cadherin-like_sf"/>
</dbReference>
<dbReference type="Pfam" id="PF00028">
    <property type="entry name" value="Cadherin"/>
    <property type="match status" value="1"/>
</dbReference>
<accession>A0A2G5UP92</accession>
<dbReference type="PROSITE" id="PS50268">
    <property type="entry name" value="CADHERIN_2"/>
    <property type="match status" value="2"/>
</dbReference>
<dbReference type="GO" id="GO:0005886">
    <property type="term" value="C:plasma membrane"/>
    <property type="evidence" value="ECO:0007669"/>
    <property type="project" value="InterPro"/>
</dbReference>
<dbReference type="EMBL" id="PDUG01000003">
    <property type="protein sequence ID" value="PIC41377.1"/>
    <property type="molecule type" value="Genomic_DNA"/>
</dbReference>
<comment type="caution">
    <text evidence="12">The sequence shown here is derived from an EMBL/GenBank/DDBJ whole genome shotgun (WGS) entry which is preliminary data.</text>
</comment>
<dbReference type="InterPro" id="IPR050971">
    <property type="entry name" value="Cadherin-domain_protein"/>
</dbReference>
<dbReference type="GO" id="GO:0005911">
    <property type="term" value="C:cell-cell junction"/>
    <property type="evidence" value="ECO:0007669"/>
    <property type="project" value="TreeGrafter"/>
</dbReference>
<feature type="signal peptide" evidence="10">
    <location>
        <begin position="1"/>
        <end position="20"/>
    </location>
</feature>
<dbReference type="InterPro" id="IPR002126">
    <property type="entry name" value="Cadherin-like_dom"/>
</dbReference>
<feature type="domain" description="Cadherin" evidence="11">
    <location>
        <begin position="407"/>
        <end position="507"/>
    </location>
</feature>
<dbReference type="OrthoDB" id="5870839at2759"/>
<dbReference type="InterPro" id="IPR020894">
    <property type="entry name" value="Cadherin_CS"/>
</dbReference>
<evidence type="ECO:0000256" key="5">
    <source>
        <dbReference type="ARBA" id="ARBA00022889"/>
    </source>
</evidence>
<feature type="compositionally biased region" description="Acidic residues" evidence="9">
    <location>
        <begin position="694"/>
        <end position="736"/>
    </location>
</feature>
<evidence type="ECO:0000256" key="10">
    <source>
        <dbReference type="SAM" id="SignalP"/>
    </source>
</evidence>
<dbReference type="PANTHER" id="PTHR24025">
    <property type="entry name" value="DESMOGLEIN FAMILY MEMBER"/>
    <property type="match status" value="1"/>
</dbReference>
<evidence type="ECO:0000256" key="2">
    <source>
        <dbReference type="ARBA" id="ARBA00022692"/>
    </source>
</evidence>
<evidence type="ECO:0000256" key="8">
    <source>
        <dbReference type="PROSITE-ProRule" id="PRU00043"/>
    </source>
</evidence>
<sequence>MGRVGIFILLFATLLQTIQTESPNPKPQCTFTSTNGFYAHVPSNLPIGDVIFRGAVSPPDAEMQIANVRSDAFKETDWSDHMVIDRSDLSPGSYLVRLSASLSLPVYPSTLKEANLFVTVVCNGYAYPLFTVHIDPTNRFAPQFYQEPYVVPIEKNLPIWTVIDTPVAAIDWDPEESYQLKFWLEDSHKGIDLVEEAARPKSKDLISGSADWAEEQIPKRVQLKVTGLYDLPMTLRLIVSDNAKENPRKSTTFINLVEKSASGIATVTQKTAVTQKPATTTVPTTTSTTTLPSTTTTKPPTTTTVTEATTTVETTTVTESTVSPTTTYSEDIVDSEVTKTPIELISELKKALKNAISTKQEKEDEGELDFVAFGAKNREMNAIETENSEEIEKFEPREVEFGATRFTQCSLRTMIPENSPKGTKVAQLEVMNKRNTTKIRLIDPDGTFTIDEVTDEVVVLDPKLVDRELFNTLELVAEIQNADPTTQCTRIRVYVDLEDENDNRPVFENEHYFFHIDPNFPPGREIGKVLAQDIDQGSNGQVTYHLLTPEVPFQVGTTGKKGIIMSTGKIGKEIGSYNLTVEARDHGEEVVKVAKVPVEIFVLGGGVGGAKKVGGVKEVDKKPVVEGVKTVEQKIEEVPEESEDVEVVTEIVFVEEEEVPEDVPVRTTTSEVPSEESLVRTTMKEDSEDVKDSESEDSENAEAPEEESEAPEAPEDKIEDSEVPEDDSKDSETPEDPTEHSEAPETPEDAAEDSEVPEASPEPRTSPTNTIKESESEELEDEQAPPPPTSTVFSFPQSEYVYDALGMEIRENDVLGKVEAGPNVEFYAVDREVIGLIKINDAGEILAGKTLNRRQDGPLKFGVSATNGFETGLITP</sequence>
<feature type="compositionally biased region" description="Acidic residues" evidence="9">
    <location>
        <begin position="745"/>
        <end position="756"/>
    </location>
</feature>
<feature type="region of interest" description="Disordered" evidence="9">
    <location>
        <begin position="278"/>
        <end position="304"/>
    </location>
</feature>
<feature type="region of interest" description="Disordered" evidence="9">
    <location>
        <begin position="659"/>
        <end position="794"/>
    </location>
</feature>
<keyword evidence="4 8" id="KW-0106">Calcium</keyword>
<feature type="domain" description="Cadherin" evidence="11">
    <location>
        <begin position="508"/>
        <end position="625"/>
    </location>
</feature>
<dbReference type="Gene3D" id="2.60.40.60">
    <property type="entry name" value="Cadherins"/>
    <property type="match status" value="2"/>
</dbReference>
<evidence type="ECO:0000259" key="11">
    <source>
        <dbReference type="PROSITE" id="PS50268"/>
    </source>
</evidence>
<dbReference type="CDD" id="cd11304">
    <property type="entry name" value="Cadherin_repeat"/>
    <property type="match status" value="2"/>
</dbReference>
<dbReference type="STRING" id="1611254.A0A2G5UP92"/>
<keyword evidence="2" id="KW-0812">Transmembrane</keyword>
<keyword evidence="13" id="KW-1185">Reference proteome</keyword>
<evidence type="ECO:0000313" key="12">
    <source>
        <dbReference type="EMBL" id="PIC41377.1"/>
    </source>
</evidence>
<comment type="subcellular location">
    <subcellularLocation>
        <location evidence="1">Membrane</location>
    </subcellularLocation>
</comment>
<dbReference type="Proteomes" id="UP000230233">
    <property type="component" value="Chromosome III"/>
</dbReference>
<evidence type="ECO:0000256" key="1">
    <source>
        <dbReference type="ARBA" id="ARBA00004370"/>
    </source>
</evidence>
<organism evidence="12 13">
    <name type="scientific">Caenorhabditis nigoni</name>
    <dbReference type="NCBI Taxonomy" id="1611254"/>
    <lineage>
        <taxon>Eukaryota</taxon>
        <taxon>Metazoa</taxon>
        <taxon>Ecdysozoa</taxon>
        <taxon>Nematoda</taxon>
        <taxon>Chromadorea</taxon>
        <taxon>Rhabditida</taxon>
        <taxon>Rhabditina</taxon>
        <taxon>Rhabditomorpha</taxon>
        <taxon>Rhabditoidea</taxon>
        <taxon>Rhabditidae</taxon>
        <taxon>Peloderinae</taxon>
        <taxon>Caenorhabditis</taxon>
    </lineage>
</organism>
<evidence type="ECO:0000256" key="9">
    <source>
        <dbReference type="SAM" id="MobiDB-lite"/>
    </source>
</evidence>
<evidence type="ECO:0000256" key="6">
    <source>
        <dbReference type="ARBA" id="ARBA00022989"/>
    </source>
</evidence>
<feature type="chain" id="PRO_5013895857" description="Cadherin domain-containing protein" evidence="10">
    <location>
        <begin position="21"/>
        <end position="876"/>
    </location>
</feature>
<evidence type="ECO:0000256" key="3">
    <source>
        <dbReference type="ARBA" id="ARBA00022737"/>
    </source>
</evidence>
<dbReference type="AlphaFoldDB" id="A0A2G5UP92"/>
<reference evidence="13" key="1">
    <citation type="submission" date="2017-10" db="EMBL/GenBank/DDBJ databases">
        <title>Rapid genome shrinkage in a self-fertile nematode reveals novel sperm competition proteins.</title>
        <authorList>
            <person name="Yin D."/>
            <person name="Schwarz E.M."/>
            <person name="Thomas C.G."/>
            <person name="Felde R.L."/>
            <person name="Korf I.F."/>
            <person name="Cutter A.D."/>
            <person name="Schartner C.M."/>
            <person name="Ralston E.J."/>
            <person name="Meyer B.J."/>
            <person name="Haag E.S."/>
        </authorList>
    </citation>
    <scope>NUCLEOTIDE SEQUENCE [LARGE SCALE GENOMIC DNA]</scope>
    <source>
        <strain evidence="13">JU1422</strain>
    </source>
</reference>
<keyword evidence="6" id="KW-1133">Transmembrane helix</keyword>
<keyword evidence="7" id="KW-0472">Membrane</keyword>
<keyword evidence="3" id="KW-0677">Repeat</keyword>
<evidence type="ECO:0000256" key="7">
    <source>
        <dbReference type="ARBA" id="ARBA00023136"/>
    </source>
</evidence>
<dbReference type="SMART" id="SM00112">
    <property type="entry name" value="CA"/>
    <property type="match status" value="2"/>
</dbReference>
<dbReference type="PANTHER" id="PTHR24025:SF23">
    <property type="entry name" value="NEURAL-CADHERIN"/>
    <property type="match status" value="1"/>
</dbReference>
<dbReference type="PROSITE" id="PS00232">
    <property type="entry name" value="CADHERIN_1"/>
    <property type="match status" value="1"/>
</dbReference>
<evidence type="ECO:0000256" key="4">
    <source>
        <dbReference type="ARBA" id="ARBA00022837"/>
    </source>
</evidence>
<gene>
    <name evidence="12" type="primary">Cnig_chr_III.g8820</name>
    <name evidence="12" type="ORF">B9Z55_008820</name>
</gene>
<dbReference type="PRINTS" id="PR00205">
    <property type="entry name" value="CADHERIN"/>
</dbReference>
<protein>
    <recommendedName>
        <fullName evidence="11">Cadherin domain-containing protein</fullName>
    </recommendedName>
</protein>
<name>A0A2G5UP92_9PELO</name>
<feature type="compositionally biased region" description="Basic and acidic residues" evidence="9">
    <location>
        <begin position="682"/>
        <end position="693"/>
    </location>
</feature>
<keyword evidence="10" id="KW-0732">Signal</keyword>
<dbReference type="GO" id="GO:0007156">
    <property type="term" value="P:homophilic cell adhesion via plasma membrane adhesion molecules"/>
    <property type="evidence" value="ECO:0007669"/>
    <property type="project" value="InterPro"/>
</dbReference>
<dbReference type="GO" id="GO:0005509">
    <property type="term" value="F:calcium ion binding"/>
    <property type="evidence" value="ECO:0007669"/>
    <property type="project" value="UniProtKB-UniRule"/>
</dbReference>